<dbReference type="STRING" id="555500.I215_03890"/>
<protein>
    <recommendedName>
        <fullName evidence="4">Carboxypeptidase-like regulatory domain-containing protein</fullName>
    </recommendedName>
</protein>
<dbReference type="eggNOG" id="COG0417">
    <property type="taxonomic scope" value="Bacteria"/>
</dbReference>
<evidence type="ECO:0000313" key="2">
    <source>
        <dbReference type="EMBL" id="EKF56055.1"/>
    </source>
</evidence>
<dbReference type="RefSeq" id="WP_008990651.1">
    <property type="nucleotide sequence ID" value="NZ_AMSG01000003.1"/>
</dbReference>
<accession>K2PTW6</accession>
<feature type="chain" id="PRO_5003866577" description="Carboxypeptidase-like regulatory domain-containing protein" evidence="1">
    <location>
        <begin position="24"/>
        <end position="504"/>
    </location>
</feature>
<evidence type="ECO:0008006" key="4">
    <source>
        <dbReference type="Google" id="ProtNLM"/>
    </source>
</evidence>
<sequence length="504" mass="58580">MNPNTIFCLLLTCLLTSSVFSQSIEATLIDQDTKDPIPFATVSLNQKSGIISSENGEFTFHLPSEISEQDSIYIRSLGYKERVVQALNFTDSVIELHPEDIILGEVVLLYNEYTVDQIMEKVLDSLQANYLPRYSSQRIFYRDSDINKMNQFDVDVKQSTIEEFNQDFADQIIDEFPKEFPYHRELLADLYLKCSANGVEELKLNPIKACELYDKDNEFSSDKLEGKLQDLLRKHVKRNSYFKIKSGLIGTKTDEIDSSFFNQKVDSLITAKDSVENQKKSKEHFNSSLRVGIRNFLNDNFFRDDSDLDVIHNQRKYEFNLDGLTYIDNELVYRITFEPKRGDYSGKVYVHTDDFGVMRIDYQNVEPLRKINLFGISFRHDLKQGTYMYSRDQNGGYSLKFQEESNSIIFGIDRAVKIIEKNKHVKGRRKQNQVRLGVDFKIRNSQKKTLLVFDDVPLTFESFAEIDGQGDIEPVYLPQYDPMFWKGYNILTPNEAITEFKSLE</sequence>
<gene>
    <name evidence="2" type="ORF">I215_03890</name>
</gene>
<name>K2PTW6_9FLAO</name>
<proteinExistence type="predicted"/>
<dbReference type="Proteomes" id="UP000007364">
    <property type="component" value="Unassembled WGS sequence"/>
</dbReference>
<dbReference type="PATRIC" id="fig|555500.3.peg.807"/>
<evidence type="ECO:0000313" key="3">
    <source>
        <dbReference type="Proteomes" id="UP000007364"/>
    </source>
</evidence>
<dbReference type="AlphaFoldDB" id="K2PTW6"/>
<organism evidence="2 3">
    <name type="scientific">Galbibacter marinus</name>
    <dbReference type="NCBI Taxonomy" id="555500"/>
    <lineage>
        <taxon>Bacteria</taxon>
        <taxon>Pseudomonadati</taxon>
        <taxon>Bacteroidota</taxon>
        <taxon>Flavobacteriia</taxon>
        <taxon>Flavobacteriales</taxon>
        <taxon>Flavobacteriaceae</taxon>
        <taxon>Galbibacter</taxon>
    </lineage>
</organism>
<feature type="signal peptide" evidence="1">
    <location>
        <begin position="1"/>
        <end position="23"/>
    </location>
</feature>
<dbReference type="OrthoDB" id="1433475at2"/>
<dbReference type="EMBL" id="AMSG01000003">
    <property type="protein sequence ID" value="EKF56055.1"/>
    <property type="molecule type" value="Genomic_DNA"/>
</dbReference>
<comment type="caution">
    <text evidence="2">The sequence shown here is derived from an EMBL/GenBank/DDBJ whole genome shotgun (WGS) entry which is preliminary data.</text>
</comment>
<evidence type="ECO:0000256" key="1">
    <source>
        <dbReference type="SAM" id="SignalP"/>
    </source>
</evidence>
<reference evidence="2 3" key="1">
    <citation type="journal article" date="2012" name="J. Bacteriol.">
        <title>Genome Sequence of Galbibacter marinum Type Strain ck-I2-15.</title>
        <authorList>
            <person name="Lai Q."/>
            <person name="Li C."/>
            <person name="Shao Z."/>
        </authorList>
    </citation>
    <scope>NUCLEOTIDE SEQUENCE [LARGE SCALE GENOMIC DNA]</scope>
    <source>
        <strain evidence="3">ck-I2-15</strain>
    </source>
</reference>
<keyword evidence="3" id="KW-1185">Reference proteome</keyword>
<keyword evidence="1" id="KW-0732">Signal</keyword>